<keyword evidence="2" id="KW-1003">Cell membrane</keyword>
<comment type="caution">
    <text evidence="7">The sequence shown here is derived from an EMBL/GenBank/DDBJ whole genome shotgun (WGS) entry which is preliminary data.</text>
</comment>
<dbReference type="PANTHER" id="PTHR33931:SF5">
    <property type="entry name" value="UPF0299 MEMBRANE PROTEIN YOHJ"/>
    <property type="match status" value="1"/>
</dbReference>
<protein>
    <submittedName>
        <fullName evidence="7">CidA/LrgA family protein</fullName>
    </submittedName>
</protein>
<dbReference type="EMBL" id="SJSA01000001">
    <property type="protein sequence ID" value="TGG39359.1"/>
    <property type="molecule type" value="Genomic_DNA"/>
</dbReference>
<dbReference type="InterPro" id="IPR005538">
    <property type="entry name" value="LrgA/CidA"/>
</dbReference>
<evidence type="ECO:0000313" key="8">
    <source>
        <dbReference type="Proteomes" id="UP000297635"/>
    </source>
</evidence>
<evidence type="ECO:0000256" key="2">
    <source>
        <dbReference type="ARBA" id="ARBA00022475"/>
    </source>
</evidence>
<evidence type="ECO:0000256" key="1">
    <source>
        <dbReference type="ARBA" id="ARBA00004651"/>
    </source>
</evidence>
<evidence type="ECO:0000313" key="7">
    <source>
        <dbReference type="EMBL" id="TGG39359.1"/>
    </source>
</evidence>
<dbReference type="RefSeq" id="WP_135469856.1">
    <property type="nucleotide sequence ID" value="NZ_CASCNC010000011.1"/>
</dbReference>
<feature type="transmembrane region" description="Helical" evidence="6">
    <location>
        <begin position="52"/>
        <end position="76"/>
    </location>
</feature>
<keyword evidence="4 6" id="KW-1133">Transmembrane helix</keyword>
<dbReference type="AlphaFoldDB" id="A0A4Z0V2I8"/>
<gene>
    <name evidence="7" type="ORF">EZ315_01005</name>
</gene>
<dbReference type="PANTHER" id="PTHR33931">
    <property type="entry name" value="HOLIN-LIKE PROTEIN CIDA-RELATED"/>
    <property type="match status" value="1"/>
</dbReference>
<evidence type="ECO:0000256" key="4">
    <source>
        <dbReference type="ARBA" id="ARBA00022989"/>
    </source>
</evidence>
<name>A0A4Z0V2I8_9BACT</name>
<accession>A0A4Z0V2I8</accession>
<keyword evidence="5 6" id="KW-0472">Membrane</keyword>
<comment type="subcellular location">
    <subcellularLocation>
        <location evidence="1">Cell membrane</location>
        <topology evidence="1">Multi-pass membrane protein</topology>
    </subcellularLocation>
</comment>
<dbReference type="Pfam" id="PF03788">
    <property type="entry name" value="LrgA"/>
    <property type="match status" value="1"/>
</dbReference>
<feature type="transmembrane region" description="Helical" evidence="6">
    <location>
        <begin position="82"/>
        <end position="100"/>
    </location>
</feature>
<keyword evidence="3 6" id="KW-0812">Transmembrane</keyword>
<sequence>MVKQCSVIFGCLAVGEFIVWLTGISIPGSILGMLLLTALLEKKVIKVEDVGPMCRFLVSNMGFFFVPPGVALMLYFDIIADSWLAITVATVVSTALVLLVTGRVHQYFRHAVHRK</sequence>
<evidence type="ECO:0000256" key="6">
    <source>
        <dbReference type="SAM" id="Phobius"/>
    </source>
</evidence>
<dbReference type="Proteomes" id="UP000297635">
    <property type="component" value="Unassembled WGS sequence"/>
</dbReference>
<keyword evidence="8" id="KW-1185">Reference proteome</keyword>
<dbReference type="GO" id="GO:0005886">
    <property type="term" value="C:plasma membrane"/>
    <property type="evidence" value="ECO:0007669"/>
    <property type="project" value="UniProtKB-SubCell"/>
</dbReference>
<proteinExistence type="predicted"/>
<reference evidence="7 8" key="1">
    <citation type="submission" date="2019-02" db="EMBL/GenBank/DDBJ databases">
        <title>Isolation and identification of novel species under the genus Muribaculum.</title>
        <authorList>
            <person name="Miyake S."/>
            <person name="Ding Y."/>
            <person name="Low A."/>
            <person name="Soh M."/>
            <person name="Seedorf H."/>
        </authorList>
    </citation>
    <scope>NUCLEOTIDE SEQUENCE [LARGE SCALE GENOMIC DNA]</scope>
    <source>
        <strain evidence="7 8">TLL-A3</strain>
    </source>
</reference>
<evidence type="ECO:0000256" key="5">
    <source>
        <dbReference type="ARBA" id="ARBA00023136"/>
    </source>
</evidence>
<evidence type="ECO:0000256" key="3">
    <source>
        <dbReference type="ARBA" id="ARBA00022692"/>
    </source>
</evidence>
<feature type="transmembrane region" description="Helical" evidence="6">
    <location>
        <begin position="17"/>
        <end position="40"/>
    </location>
</feature>
<dbReference type="GeneID" id="82148349"/>
<organism evidence="7 8">
    <name type="scientific">Duncaniella freteri</name>
    <dbReference type="NCBI Taxonomy" id="2530391"/>
    <lineage>
        <taxon>Bacteria</taxon>
        <taxon>Pseudomonadati</taxon>
        <taxon>Bacteroidota</taxon>
        <taxon>Bacteroidia</taxon>
        <taxon>Bacteroidales</taxon>
        <taxon>Muribaculaceae</taxon>
        <taxon>Duncaniella</taxon>
    </lineage>
</organism>